<dbReference type="RefSeq" id="WP_114027569.1">
    <property type="nucleotide sequence ID" value="NZ_QOIL01000003.1"/>
</dbReference>
<dbReference type="InterPro" id="IPR001303">
    <property type="entry name" value="Aldolase_II/adducin_N"/>
</dbReference>
<dbReference type="GO" id="GO:0046872">
    <property type="term" value="F:metal ion binding"/>
    <property type="evidence" value="ECO:0007669"/>
    <property type="project" value="UniProtKB-KW"/>
</dbReference>
<organism evidence="4 5">
    <name type="scientific">Sphaerisporangium album</name>
    <dbReference type="NCBI Taxonomy" id="509200"/>
    <lineage>
        <taxon>Bacteria</taxon>
        <taxon>Bacillati</taxon>
        <taxon>Actinomycetota</taxon>
        <taxon>Actinomycetes</taxon>
        <taxon>Streptosporangiales</taxon>
        <taxon>Streptosporangiaceae</taxon>
        <taxon>Sphaerisporangium</taxon>
    </lineage>
</organism>
<evidence type="ECO:0000256" key="2">
    <source>
        <dbReference type="ARBA" id="ARBA00023239"/>
    </source>
</evidence>
<dbReference type="GO" id="GO:0016832">
    <property type="term" value="F:aldehyde-lyase activity"/>
    <property type="evidence" value="ECO:0007669"/>
    <property type="project" value="TreeGrafter"/>
</dbReference>
<keyword evidence="1" id="KW-0479">Metal-binding</keyword>
<evidence type="ECO:0000313" key="5">
    <source>
        <dbReference type="Proteomes" id="UP000253094"/>
    </source>
</evidence>
<evidence type="ECO:0000259" key="3">
    <source>
        <dbReference type="SMART" id="SM01007"/>
    </source>
</evidence>
<evidence type="ECO:0000313" key="4">
    <source>
        <dbReference type="EMBL" id="RCG31954.1"/>
    </source>
</evidence>
<dbReference type="Proteomes" id="UP000253094">
    <property type="component" value="Unassembled WGS sequence"/>
</dbReference>
<name>A0A367FNY9_9ACTN</name>
<keyword evidence="2" id="KW-0456">Lyase</keyword>
<dbReference type="PANTHER" id="PTHR22789:SF0">
    <property type="entry name" value="3-OXO-TETRONATE 4-PHOSPHATE DECARBOXYLASE-RELATED"/>
    <property type="match status" value="1"/>
</dbReference>
<dbReference type="Pfam" id="PF00596">
    <property type="entry name" value="Aldolase_II"/>
    <property type="match status" value="1"/>
</dbReference>
<reference evidence="4 5" key="1">
    <citation type="submission" date="2018-06" db="EMBL/GenBank/DDBJ databases">
        <title>Sphaerisporangium craniellae sp. nov., isolated from a marine sponge in the South China Sea.</title>
        <authorList>
            <person name="Li L."/>
        </authorList>
    </citation>
    <scope>NUCLEOTIDE SEQUENCE [LARGE SCALE GENOMIC DNA]</scope>
    <source>
        <strain evidence="4 5">CCTCC AA 208026</strain>
    </source>
</reference>
<gene>
    <name evidence="4" type="ORF">DQ384_05270</name>
</gene>
<keyword evidence="5" id="KW-1185">Reference proteome</keyword>
<dbReference type="OrthoDB" id="3729465at2"/>
<dbReference type="EMBL" id="QOIL01000003">
    <property type="protein sequence ID" value="RCG31954.1"/>
    <property type="molecule type" value="Genomic_DNA"/>
</dbReference>
<dbReference type="Gene3D" id="3.40.225.10">
    <property type="entry name" value="Class II aldolase/adducin N-terminal domain"/>
    <property type="match status" value="1"/>
</dbReference>
<sequence length="245" mass="26155">MKYTAQRHQLLHLAEQLQRWDLLNPSGGALSMRLDDGNILMSTAGSAFHRWNIGVRDFIALTPGGQIVDRTGGLGAAATTTHLAIYRRFPAAGACLHAHTPYALAFASLGIAVPAVTNRLDILGEVPCLAADDTSVKRGFIADPVPLDLPEGMTPRAEAAAVNLLHIEPQIERVLGARESELAHHGLAFLLYRHGVFVFARTGEEAFDNLARVEEAARTALLQAVLGGGRDGIHLNPLFPAAPAA</sequence>
<comment type="caution">
    <text evidence="4">The sequence shown here is derived from an EMBL/GenBank/DDBJ whole genome shotgun (WGS) entry which is preliminary data.</text>
</comment>
<dbReference type="AlphaFoldDB" id="A0A367FNY9"/>
<dbReference type="SMART" id="SM01007">
    <property type="entry name" value="Aldolase_II"/>
    <property type="match status" value="1"/>
</dbReference>
<dbReference type="SUPFAM" id="SSF53639">
    <property type="entry name" value="AraD/HMP-PK domain-like"/>
    <property type="match status" value="1"/>
</dbReference>
<proteinExistence type="predicted"/>
<accession>A0A367FNY9</accession>
<evidence type="ECO:0000256" key="1">
    <source>
        <dbReference type="ARBA" id="ARBA00022723"/>
    </source>
</evidence>
<dbReference type="InterPro" id="IPR036409">
    <property type="entry name" value="Aldolase_II/adducin_N_sf"/>
</dbReference>
<dbReference type="InterPro" id="IPR050197">
    <property type="entry name" value="Aldolase_class_II_sugar_metab"/>
</dbReference>
<feature type="domain" description="Class II aldolase/adducin N-terminal" evidence="3">
    <location>
        <begin position="8"/>
        <end position="221"/>
    </location>
</feature>
<protein>
    <submittedName>
        <fullName evidence="4">Class II aldolase/adducin family protein</fullName>
    </submittedName>
</protein>
<dbReference type="GO" id="GO:0005829">
    <property type="term" value="C:cytosol"/>
    <property type="evidence" value="ECO:0007669"/>
    <property type="project" value="TreeGrafter"/>
</dbReference>
<dbReference type="GO" id="GO:0019323">
    <property type="term" value="P:pentose catabolic process"/>
    <property type="evidence" value="ECO:0007669"/>
    <property type="project" value="TreeGrafter"/>
</dbReference>
<dbReference type="PANTHER" id="PTHR22789">
    <property type="entry name" value="FUCULOSE PHOSPHATE ALDOLASE"/>
    <property type="match status" value="1"/>
</dbReference>